<proteinExistence type="predicted"/>
<dbReference type="RefSeq" id="WP_093113325.1">
    <property type="nucleotide sequence ID" value="NZ_FNGG01000004.1"/>
</dbReference>
<dbReference type="InterPro" id="IPR001173">
    <property type="entry name" value="Glyco_trans_2-like"/>
</dbReference>
<accession>A0A1H5NB34</accession>
<reference evidence="2 3" key="1">
    <citation type="submission" date="2016-10" db="EMBL/GenBank/DDBJ databases">
        <authorList>
            <person name="de Groot N.N."/>
        </authorList>
    </citation>
    <scope>NUCLEOTIDE SEQUENCE [LARGE SCALE GENOMIC DNA]</scope>
    <source>
        <strain evidence="2 3">DSM 23553</strain>
    </source>
</reference>
<dbReference type="STRING" id="390640.SAMN04488034_10432"/>
<dbReference type="InterPro" id="IPR029044">
    <property type="entry name" value="Nucleotide-diphossugar_trans"/>
</dbReference>
<dbReference type="PANTHER" id="PTHR22916:SF3">
    <property type="entry name" value="UDP-GLCNAC:BETAGAL BETA-1,3-N-ACETYLGLUCOSAMINYLTRANSFERASE-LIKE PROTEIN 1"/>
    <property type="match status" value="1"/>
</dbReference>
<dbReference type="Pfam" id="PF00535">
    <property type="entry name" value="Glycos_transf_2"/>
    <property type="match status" value="1"/>
</dbReference>
<dbReference type="Gene3D" id="3.90.550.10">
    <property type="entry name" value="Spore Coat Polysaccharide Biosynthesis Protein SpsA, Chain A"/>
    <property type="match status" value="1"/>
</dbReference>
<evidence type="ECO:0000313" key="2">
    <source>
        <dbReference type="EMBL" id="SEE98783.1"/>
    </source>
</evidence>
<evidence type="ECO:0000313" key="3">
    <source>
        <dbReference type="Proteomes" id="UP000199448"/>
    </source>
</evidence>
<dbReference type="OrthoDB" id="199095at2"/>
<keyword evidence="2" id="KW-0808">Transferase</keyword>
<dbReference type="EMBL" id="FNUG01000004">
    <property type="protein sequence ID" value="SEE98783.1"/>
    <property type="molecule type" value="Genomic_DNA"/>
</dbReference>
<keyword evidence="3" id="KW-1185">Reference proteome</keyword>
<organism evidence="2 3">
    <name type="scientific">Salinimicrobium catena</name>
    <dbReference type="NCBI Taxonomy" id="390640"/>
    <lineage>
        <taxon>Bacteria</taxon>
        <taxon>Pseudomonadati</taxon>
        <taxon>Bacteroidota</taxon>
        <taxon>Flavobacteriia</taxon>
        <taxon>Flavobacteriales</taxon>
        <taxon>Flavobacteriaceae</taxon>
        <taxon>Salinimicrobium</taxon>
    </lineage>
</organism>
<dbReference type="GO" id="GO:0016758">
    <property type="term" value="F:hexosyltransferase activity"/>
    <property type="evidence" value="ECO:0007669"/>
    <property type="project" value="UniProtKB-ARBA"/>
</dbReference>
<protein>
    <submittedName>
        <fullName evidence="2">Glycosyl transferase family 2</fullName>
    </submittedName>
</protein>
<dbReference type="AlphaFoldDB" id="A0A1H5NB34"/>
<gene>
    <name evidence="2" type="ORF">SAMN04488034_10432</name>
</gene>
<name>A0A1H5NB34_9FLAO</name>
<sequence length="311" mass="36145">MKAQQKENMQPMVSVFMLTYNQEQYVAQAIEGVLMQQTDFTLQLVIGDDFSTDGTREICKLYERKYPSNIKLLLNENNLGIGANYVKTYEACTGKYVAICDGDDYWIDPLKLQKQVEFLEDNPEFKIVFTNNRNIYPSGKADVRDVSKLREISSFEDLLKGNYITSVTAMFQKIPLSKNMKGWMKDLPFGDWPTYLWILKEGGKIKFMDEITAVYRKDYGTSTALRKSKSKMGEVIIAILERIKEDTLFYNRREIVEQEIQKRTLGLMASYNKEKKFQDSFTLLQKAMKKSNSLGPFKSYLYSLKRSLFLL</sequence>
<dbReference type="PANTHER" id="PTHR22916">
    <property type="entry name" value="GLYCOSYLTRANSFERASE"/>
    <property type="match status" value="1"/>
</dbReference>
<dbReference type="Proteomes" id="UP000199448">
    <property type="component" value="Unassembled WGS sequence"/>
</dbReference>
<dbReference type="SUPFAM" id="SSF53448">
    <property type="entry name" value="Nucleotide-diphospho-sugar transferases"/>
    <property type="match status" value="1"/>
</dbReference>
<feature type="domain" description="Glycosyltransferase 2-like" evidence="1">
    <location>
        <begin position="14"/>
        <end position="124"/>
    </location>
</feature>
<evidence type="ECO:0000259" key="1">
    <source>
        <dbReference type="Pfam" id="PF00535"/>
    </source>
</evidence>